<evidence type="ECO:0000313" key="1">
    <source>
        <dbReference type="EMBL" id="CAY80027.1"/>
    </source>
</evidence>
<dbReference type="Proteomes" id="UP000000286">
    <property type="component" value="Chromosome VII"/>
</dbReference>
<organism evidence="1 2">
    <name type="scientific">Saccharomyces cerevisiae (strain Lalvin EC1118 / Prise de mousse)</name>
    <name type="common">Baker's yeast</name>
    <dbReference type="NCBI Taxonomy" id="643680"/>
    <lineage>
        <taxon>Eukaryota</taxon>
        <taxon>Fungi</taxon>
        <taxon>Dikarya</taxon>
        <taxon>Ascomycota</taxon>
        <taxon>Saccharomycotina</taxon>
        <taxon>Saccharomycetes</taxon>
        <taxon>Saccharomycetales</taxon>
        <taxon>Saccharomycetaceae</taxon>
        <taxon>Saccharomyces</taxon>
    </lineage>
</organism>
<gene>
    <name evidence="1" type="ORF">EC1118_1G1_6073g</name>
</gene>
<dbReference type="EMBL" id="FN393070">
    <property type="protein sequence ID" value="CAY80027.1"/>
    <property type="molecule type" value="Genomic_DNA"/>
</dbReference>
<dbReference type="OrthoDB" id="10286821at2759"/>
<protein>
    <submittedName>
        <fullName evidence="1">EC1118_1G1_6073p</fullName>
    </submittedName>
</protein>
<accession>C8Z9G1</accession>
<sequence>MRVFRHNSMVYTRFMGIFWDCLVLDLKPLYSLDGSVTIKDGGGGYTVENDMFVCSALFPLLKGGKRKINGKKRLSHRENTLVVAKHQIGRQEEMAVKCQTKHTFTGLI</sequence>
<evidence type="ECO:0000313" key="2">
    <source>
        <dbReference type="Proteomes" id="UP000000286"/>
    </source>
</evidence>
<dbReference type="HOGENOM" id="CLU_2307654_0_0_1"/>
<proteinExistence type="predicted"/>
<name>C8Z9G1_YEAS8</name>
<dbReference type="AlphaFoldDB" id="C8Z9G1"/>
<reference evidence="1 2" key="1">
    <citation type="journal article" date="2009" name="Proc. Natl. Acad. Sci. U.S.A.">
        <title>Eukaryote-to-eukaryote gene transfer events revealed by the genome sequence of the wine yeast Saccharomyces cerevisiae EC1118.</title>
        <authorList>
            <person name="Novo M."/>
            <person name="Bigey F."/>
            <person name="Beyne E."/>
            <person name="Galeote V."/>
            <person name="Gavory F."/>
            <person name="Mallet S."/>
            <person name="Cambot B."/>
            <person name="Legras J.L."/>
            <person name="Wincker P."/>
            <person name="Casaregola S."/>
            <person name="Dequin S."/>
        </authorList>
    </citation>
    <scope>NUCLEOTIDE SEQUENCE [LARGE SCALE GENOMIC DNA]</scope>
    <source>
        <strain evidence="2">Lalvin EC1118 / Prise de mousse</strain>
    </source>
</reference>